<keyword evidence="2 7" id="KW-0378">Hydrolase</keyword>
<evidence type="ECO:0000259" key="10">
    <source>
        <dbReference type="PROSITE" id="PS51910"/>
    </source>
</evidence>
<dbReference type="GO" id="GO:0005576">
    <property type="term" value="C:extracellular region"/>
    <property type="evidence" value="ECO:0007669"/>
    <property type="project" value="TreeGrafter"/>
</dbReference>
<dbReference type="InterPro" id="IPR029070">
    <property type="entry name" value="Chitinase_insertion_sf"/>
</dbReference>
<protein>
    <submittedName>
        <fullName evidence="11">Glycoside hydrolase family 18 protein</fullName>
    </submittedName>
</protein>
<dbReference type="AlphaFoldDB" id="A0A9P6E620"/>
<dbReference type="GO" id="GO:0008843">
    <property type="term" value="F:endochitinase activity"/>
    <property type="evidence" value="ECO:0007669"/>
    <property type="project" value="UniProtKB-EC"/>
</dbReference>
<feature type="domain" description="PX" evidence="9">
    <location>
        <begin position="2"/>
        <end position="116"/>
    </location>
</feature>
<dbReference type="PROSITE" id="PS01095">
    <property type="entry name" value="GH18_1"/>
    <property type="match status" value="1"/>
</dbReference>
<dbReference type="Pfam" id="PF00787">
    <property type="entry name" value="PX"/>
    <property type="match status" value="1"/>
</dbReference>
<feature type="domain" description="GH18" evidence="10">
    <location>
        <begin position="140"/>
        <end position="517"/>
    </location>
</feature>
<keyword evidence="4" id="KW-0119">Carbohydrate metabolism</keyword>
<dbReference type="InterPro" id="IPR001683">
    <property type="entry name" value="PX_dom"/>
</dbReference>
<evidence type="ECO:0000256" key="4">
    <source>
        <dbReference type="ARBA" id="ARBA00023277"/>
    </source>
</evidence>
<dbReference type="OrthoDB" id="73875at2759"/>
<comment type="catalytic activity">
    <reaction evidence="1">
        <text>Random endo-hydrolysis of N-acetyl-beta-D-glucosaminide (1-&gt;4)-beta-linkages in chitin and chitodextrins.</text>
        <dbReference type="EC" id="3.2.1.14"/>
    </reaction>
</comment>
<evidence type="ECO:0000256" key="3">
    <source>
        <dbReference type="ARBA" id="ARBA00023024"/>
    </source>
</evidence>
<dbReference type="SMART" id="SM00636">
    <property type="entry name" value="Glyco_18"/>
    <property type="match status" value="1"/>
</dbReference>
<dbReference type="Gene3D" id="3.10.50.10">
    <property type="match status" value="1"/>
</dbReference>
<dbReference type="Proteomes" id="UP000807306">
    <property type="component" value="Unassembled WGS sequence"/>
</dbReference>
<dbReference type="Gene3D" id="3.30.1520.10">
    <property type="entry name" value="Phox-like domain"/>
    <property type="match status" value="1"/>
</dbReference>
<dbReference type="SMART" id="SM00312">
    <property type="entry name" value="PX"/>
    <property type="match status" value="1"/>
</dbReference>
<dbReference type="SUPFAM" id="SSF51445">
    <property type="entry name" value="(Trans)glycosidases"/>
    <property type="match status" value="1"/>
</dbReference>
<evidence type="ECO:0000259" key="9">
    <source>
        <dbReference type="PROSITE" id="PS50195"/>
    </source>
</evidence>
<evidence type="ECO:0000256" key="5">
    <source>
        <dbReference type="ARBA" id="ARBA00023295"/>
    </source>
</evidence>
<dbReference type="PROSITE" id="PS51910">
    <property type="entry name" value="GH18_2"/>
    <property type="match status" value="1"/>
</dbReference>
<dbReference type="PROSITE" id="PS50195">
    <property type="entry name" value="PX"/>
    <property type="match status" value="1"/>
</dbReference>
<evidence type="ECO:0000256" key="7">
    <source>
        <dbReference type="RuleBase" id="RU000489"/>
    </source>
</evidence>
<evidence type="ECO:0000313" key="12">
    <source>
        <dbReference type="Proteomes" id="UP000807306"/>
    </source>
</evidence>
<dbReference type="GO" id="GO:0008061">
    <property type="term" value="F:chitin binding"/>
    <property type="evidence" value="ECO:0007669"/>
    <property type="project" value="InterPro"/>
</dbReference>
<dbReference type="InterPro" id="IPR001579">
    <property type="entry name" value="Glyco_hydro_18_chit_AS"/>
</dbReference>
<proteinExistence type="inferred from homology"/>
<organism evidence="11 12">
    <name type="scientific">Crepidotus variabilis</name>
    <dbReference type="NCBI Taxonomy" id="179855"/>
    <lineage>
        <taxon>Eukaryota</taxon>
        <taxon>Fungi</taxon>
        <taxon>Dikarya</taxon>
        <taxon>Basidiomycota</taxon>
        <taxon>Agaricomycotina</taxon>
        <taxon>Agaricomycetes</taxon>
        <taxon>Agaricomycetidae</taxon>
        <taxon>Agaricales</taxon>
        <taxon>Agaricineae</taxon>
        <taxon>Crepidotaceae</taxon>
        <taxon>Crepidotus</taxon>
    </lineage>
</organism>
<evidence type="ECO:0000313" key="11">
    <source>
        <dbReference type="EMBL" id="KAF9523268.1"/>
    </source>
</evidence>
<evidence type="ECO:0000256" key="6">
    <source>
        <dbReference type="ARBA" id="ARBA00023326"/>
    </source>
</evidence>
<keyword evidence="6" id="KW-0624">Polysaccharide degradation</keyword>
<dbReference type="InterPro" id="IPR050314">
    <property type="entry name" value="Glycosyl_Hydrlase_18"/>
</dbReference>
<dbReference type="GO" id="GO:0006032">
    <property type="term" value="P:chitin catabolic process"/>
    <property type="evidence" value="ECO:0007669"/>
    <property type="project" value="UniProtKB-KW"/>
</dbReference>
<gene>
    <name evidence="11" type="ORF">CPB83DRAFT_775713</name>
</gene>
<evidence type="ECO:0000256" key="2">
    <source>
        <dbReference type="ARBA" id="ARBA00022801"/>
    </source>
</evidence>
<dbReference type="Pfam" id="PF00704">
    <property type="entry name" value="Glyco_hydro_18"/>
    <property type="match status" value="1"/>
</dbReference>
<dbReference type="PANTHER" id="PTHR11177:SF317">
    <property type="entry name" value="CHITINASE 12-RELATED"/>
    <property type="match status" value="1"/>
</dbReference>
<dbReference type="InterPro" id="IPR001223">
    <property type="entry name" value="Glyco_hydro18_cat"/>
</dbReference>
<keyword evidence="5 7" id="KW-0326">Glycosidase</keyword>
<dbReference type="CDD" id="cd06093">
    <property type="entry name" value="PX_domain"/>
    <property type="match status" value="1"/>
</dbReference>
<dbReference type="GO" id="GO:0035091">
    <property type="term" value="F:phosphatidylinositol binding"/>
    <property type="evidence" value="ECO:0007669"/>
    <property type="project" value="InterPro"/>
</dbReference>
<evidence type="ECO:0000256" key="8">
    <source>
        <dbReference type="RuleBase" id="RU004453"/>
    </source>
</evidence>
<keyword evidence="3" id="KW-0146">Chitin degradation</keyword>
<dbReference type="InterPro" id="IPR036871">
    <property type="entry name" value="PX_dom_sf"/>
</dbReference>
<name>A0A9P6E620_9AGAR</name>
<comment type="similarity">
    <text evidence="8">Belongs to the glycosyl hydrolase 18 family.</text>
</comment>
<dbReference type="PANTHER" id="PTHR11177">
    <property type="entry name" value="CHITINASE"/>
    <property type="match status" value="1"/>
</dbReference>
<accession>A0A9P6E620</accession>
<dbReference type="Gene3D" id="3.20.20.80">
    <property type="entry name" value="Glycosidases"/>
    <property type="match status" value="1"/>
</dbReference>
<keyword evidence="12" id="KW-1185">Reference proteome</keyword>
<dbReference type="SUPFAM" id="SSF64268">
    <property type="entry name" value="PX domain"/>
    <property type="match status" value="1"/>
</dbReference>
<dbReference type="InterPro" id="IPR017853">
    <property type="entry name" value="GH"/>
</dbReference>
<dbReference type="EMBL" id="MU157921">
    <property type="protein sequence ID" value="KAF9523268.1"/>
    <property type="molecule type" value="Genomic_DNA"/>
</dbReference>
<evidence type="ECO:0000256" key="1">
    <source>
        <dbReference type="ARBA" id="ARBA00000822"/>
    </source>
</evidence>
<sequence>MPRFTAISIKAHTTSSRPTPHVLYLVQVTLNDGTVYEIKRRFSEFIALHQGIGDEFLLPAKRSLAIAVVPYAWVNNNLIEERKKGLQAYLLLLLHESRYCEHLALRRFFTPEVFQEHLPSYPKEFTTEDVKKLEEEKGKPIAASYYPSWALWTYPPERIDFSKFDVLFFAFVTPTGTAGISWGDGTEEALKRLVSAARRSGHPTKIVLSVGGWGGSYWFSQAMSTTTNRLTLSTILTNIVALHGLDGVDIDWEYPNAPGNGIPHSPADTFNLLKFFQILRVALGPSRLISAAVAHQPWLEANGGPMKDVSAFAKELSFVNIMNYDVFGASETPGPNAPLGNLCGSSKQPMASAHAAFAQWTQAGMPASNLLLGLALYGYVSKSSAKKLTGSSTAIGCFFPHYRLAGSKVDAPLGDLSGYWGQQVAFKEIVNIGALKRNSDGTYGGANGYTMGWDDCSDTPYLFDTDRTTVVSYDDMYSIASKTQFAKASGMAGCFTWSLDQDDGLVLHNAMLSNLGR</sequence>
<reference evidence="11" key="1">
    <citation type="submission" date="2020-11" db="EMBL/GenBank/DDBJ databases">
        <authorList>
            <consortium name="DOE Joint Genome Institute"/>
            <person name="Ahrendt S."/>
            <person name="Riley R."/>
            <person name="Andreopoulos W."/>
            <person name="Labutti K."/>
            <person name="Pangilinan J."/>
            <person name="Ruiz-Duenas F.J."/>
            <person name="Barrasa J.M."/>
            <person name="Sanchez-Garcia M."/>
            <person name="Camarero S."/>
            <person name="Miyauchi S."/>
            <person name="Serrano A."/>
            <person name="Linde D."/>
            <person name="Babiker R."/>
            <person name="Drula E."/>
            <person name="Ayuso-Fernandez I."/>
            <person name="Pacheco R."/>
            <person name="Padilla G."/>
            <person name="Ferreira P."/>
            <person name="Barriuso J."/>
            <person name="Kellner H."/>
            <person name="Castanera R."/>
            <person name="Alfaro M."/>
            <person name="Ramirez L."/>
            <person name="Pisabarro A.G."/>
            <person name="Kuo A."/>
            <person name="Tritt A."/>
            <person name="Lipzen A."/>
            <person name="He G."/>
            <person name="Yan M."/>
            <person name="Ng V."/>
            <person name="Cullen D."/>
            <person name="Martin F."/>
            <person name="Rosso M.-N."/>
            <person name="Henrissat B."/>
            <person name="Hibbett D."/>
            <person name="Martinez A.T."/>
            <person name="Grigoriev I.V."/>
        </authorList>
    </citation>
    <scope>NUCLEOTIDE SEQUENCE</scope>
    <source>
        <strain evidence="11">CBS 506.95</strain>
    </source>
</reference>
<dbReference type="InterPro" id="IPR011583">
    <property type="entry name" value="Chitinase_II/V-like_cat"/>
</dbReference>
<comment type="caution">
    <text evidence="11">The sequence shown here is derived from an EMBL/GenBank/DDBJ whole genome shotgun (WGS) entry which is preliminary data.</text>
</comment>
<dbReference type="GO" id="GO:0000272">
    <property type="term" value="P:polysaccharide catabolic process"/>
    <property type="evidence" value="ECO:0007669"/>
    <property type="project" value="UniProtKB-KW"/>
</dbReference>